<evidence type="ECO:0000313" key="14">
    <source>
        <dbReference type="EMBL" id="MVA77156.1"/>
    </source>
</evidence>
<dbReference type="SUPFAM" id="SSF50156">
    <property type="entry name" value="PDZ domain-like"/>
    <property type="match status" value="1"/>
</dbReference>
<evidence type="ECO:0000256" key="2">
    <source>
        <dbReference type="ARBA" id="ARBA00004141"/>
    </source>
</evidence>
<dbReference type="Proteomes" id="UP000435304">
    <property type="component" value="Unassembled WGS sequence"/>
</dbReference>
<accession>A0A6A9UW63</accession>
<dbReference type="RefSeq" id="WP_156611245.1">
    <property type="nucleotide sequence ID" value="NZ_WPCU01000010.1"/>
</dbReference>
<organism evidence="14 15">
    <name type="scientific">Auraticoccus cholistanensis</name>
    <dbReference type="NCBI Taxonomy" id="2656650"/>
    <lineage>
        <taxon>Bacteria</taxon>
        <taxon>Bacillati</taxon>
        <taxon>Actinomycetota</taxon>
        <taxon>Actinomycetes</taxon>
        <taxon>Propionibacteriales</taxon>
        <taxon>Propionibacteriaceae</taxon>
        <taxon>Auraticoccus</taxon>
    </lineage>
</organism>
<dbReference type="InterPro" id="IPR041489">
    <property type="entry name" value="PDZ_6"/>
</dbReference>
<keyword evidence="7" id="KW-0862">Zinc</keyword>
<evidence type="ECO:0000259" key="13">
    <source>
        <dbReference type="Pfam" id="PF17820"/>
    </source>
</evidence>
<dbReference type="GO" id="GO:0006508">
    <property type="term" value="P:proteolysis"/>
    <property type="evidence" value="ECO:0007669"/>
    <property type="project" value="UniProtKB-KW"/>
</dbReference>
<evidence type="ECO:0000259" key="12">
    <source>
        <dbReference type="Pfam" id="PF02163"/>
    </source>
</evidence>
<feature type="transmembrane region" description="Helical" evidence="11">
    <location>
        <begin position="341"/>
        <end position="361"/>
    </location>
</feature>
<feature type="domain" description="PDZ" evidence="13">
    <location>
        <begin position="178"/>
        <end position="228"/>
    </location>
</feature>
<dbReference type="GO" id="GO:0004222">
    <property type="term" value="F:metalloendopeptidase activity"/>
    <property type="evidence" value="ECO:0007669"/>
    <property type="project" value="InterPro"/>
</dbReference>
<evidence type="ECO:0000313" key="15">
    <source>
        <dbReference type="Proteomes" id="UP000435304"/>
    </source>
</evidence>
<dbReference type="AlphaFoldDB" id="A0A6A9UW63"/>
<dbReference type="CDD" id="cd06163">
    <property type="entry name" value="S2P-M50_PDZ_RseP-like"/>
    <property type="match status" value="1"/>
</dbReference>
<name>A0A6A9UW63_9ACTN</name>
<evidence type="ECO:0000256" key="9">
    <source>
        <dbReference type="ARBA" id="ARBA00023049"/>
    </source>
</evidence>
<dbReference type="InterPro" id="IPR004387">
    <property type="entry name" value="Pept_M50_Zn"/>
</dbReference>
<dbReference type="GO" id="GO:0016020">
    <property type="term" value="C:membrane"/>
    <property type="evidence" value="ECO:0007669"/>
    <property type="project" value="UniProtKB-SubCell"/>
</dbReference>
<dbReference type="Pfam" id="PF02163">
    <property type="entry name" value="Peptidase_M50"/>
    <property type="match status" value="1"/>
</dbReference>
<keyword evidence="9" id="KW-0482">Metalloprotease</keyword>
<feature type="transmembrane region" description="Helical" evidence="11">
    <location>
        <begin position="403"/>
        <end position="424"/>
    </location>
</feature>
<evidence type="ECO:0000256" key="3">
    <source>
        <dbReference type="ARBA" id="ARBA00007931"/>
    </source>
</evidence>
<evidence type="ECO:0000256" key="4">
    <source>
        <dbReference type="ARBA" id="ARBA00022670"/>
    </source>
</evidence>
<evidence type="ECO:0000256" key="7">
    <source>
        <dbReference type="ARBA" id="ARBA00022833"/>
    </source>
</evidence>
<dbReference type="EMBL" id="WPCU01000010">
    <property type="protein sequence ID" value="MVA77156.1"/>
    <property type="molecule type" value="Genomic_DNA"/>
</dbReference>
<comment type="subcellular location">
    <subcellularLocation>
        <location evidence="2">Membrane</location>
        <topology evidence="2">Multi-pass membrane protein</topology>
    </subcellularLocation>
</comment>
<evidence type="ECO:0000256" key="11">
    <source>
        <dbReference type="SAM" id="Phobius"/>
    </source>
</evidence>
<keyword evidence="6" id="KW-0378">Hydrolase</keyword>
<keyword evidence="5 11" id="KW-0812">Transmembrane</keyword>
<comment type="cofactor">
    <cofactor evidence="1">
        <name>Zn(2+)</name>
        <dbReference type="ChEBI" id="CHEBI:29105"/>
    </cofactor>
</comment>
<evidence type="ECO:0000256" key="10">
    <source>
        <dbReference type="ARBA" id="ARBA00023136"/>
    </source>
</evidence>
<gene>
    <name evidence="14" type="ORF">GC722_14135</name>
</gene>
<dbReference type="Gene3D" id="2.30.42.10">
    <property type="match status" value="1"/>
</dbReference>
<evidence type="ECO:0000256" key="8">
    <source>
        <dbReference type="ARBA" id="ARBA00022989"/>
    </source>
</evidence>
<protein>
    <submittedName>
        <fullName evidence="14">Peptidase</fullName>
    </submittedName>
</protein>
<evidence type="ECO:0000256" key="5">
    <source>
        <dbReference type="ARBA" id="ARBA00022692"/>
    </source>
</evidence>
<dbReference type="InterPro" id="IPR036034">
    <property type="entry name" value="PDZ_sf"/>
</dbReference>
<keyword evidence="15" id="KW-1185">Reference proteome</keyword>
<comment type="similarity">
    <text evidence="3">Belongs to the peptidase M50B family.</text>
</comment>
<reference evidence="14 15" key="1">
    <citation type="submission" date="2019-12" db="EMBL/GenBank/DDBJ databases">
        <title>Auraticoccus cholistani sp. nov., an actinomycete isolated from soil of Cholistan desert.</title>
        <authorList>
            <person name="Cheema M.T."/>
        </authorList>
    </citation>
    <scope>NUCLEOTIDE SEQUENCE [LARGE SCALE GENOMIC DNA]</scope>
    <source>
        <strain evidence="14 15">F435</strain>
    </source>
</reference>
<dbReference type="Pfam" id="PF17820">
    <property type="entry name" value="PDZ_6"/>
    <property type="match status" value="1"/>
</dbReference>
<keyword evidence="4" id="KW-0645">Protease</keyword>
<keyword evidence="10 11" id="KW-0472">Membrane</keyword>
<dbReference type="InterPro" id="IPR008915">
    <property type="entry name" value="Peptidase_M50"/>
</dbReference>
<keyword evidence="8 11" id="KW-1133">Transmembrane helix</keyword>
<evidence type="ECO:0000256" key="1">
    <source>
        <dbReference type="ARBA" id="ARBA00001947"/>
    </source>
</evidence>
<dbReference type="PANTHER" id="PTHR42837">
    <property type="entry name" value="REGULATOR OF SIGMA-E PROTEASE RSEP"/>
    <property type="match status" value="1"/>
</dbReference>
<proteinExistence type="inferred from homology"/>
<comment type="caution">
    <text evidence="14">The sequence shown here is derived from an EMBL/GenBank/DDBJ whole genome shotgun (WGS) entry which is preliminary data.</text>
</comment>
<feature type="domain" description="Peptidase M50" evidence="12">
    <location>
        <begin position="13"/>
        <end position="383"/>
    </location>
</feature>
<evidence type="ECO:0000256" key="6">
    <source>
        <dbReference type="ARBA" id="ARBA00022801"/>
    </source>
</evidence>
<sequence>MELVVFVVAALGFFALIMVSIALHEVGHLVPAKLFGVKVTQYFTGFGRTLWSTRRGETEYGVKAIPLGGFVRMVGMFPPRPDGTLRSSSSGLFSSLADSAREAEYEQVTPADDGRLFYQKPVWQKLVIMAGGPVMNLLLAFLILLGVTGLYGVVRPQLTVAAVSECVLAVGEQRACTDADPTTPAKKMGLLPGDRIISFNGVVLHSWEQLSELIRDNGAAPATVVVERGGQPLPLPPVATTVTGVVDEWNPSRTVEAGFLGVSPSYERVRGGPVTVLSDMAEMTALSLHALARFPVSVYTTAADLVTGADRDPNGPISIVGASRTAGDVATTPMLTAGEKVSTWFTLLGSVNLFVALFNFVPLLPLDGGHIAGALWEGLRRWLARVRGRRDPGHVDTARLLPVAYLVGGFIAVSGVVLILADLIDPIRLFG</sequence>
<dbReference type="PANTHER" id="PTHR42837:SF2">
    <property type="entry name" value="MEMBRANE METALLOPROTEASE ARASP2, CHLOROPLASTIC-RELATED"/>
    <property type="match status" value="1"/>
</dbReference>
<feature type="transmembrane region" description="Helical" evidence="11">
    <location>
        <begin position="126"/>
        <end position="154"/>
    </location>
</feature>